<keyword evidence="1" id="KW-0326">Glycosidase</keyword>
<name>A0A5M3YTK3_ASPTE</name>
<dbReference type="PROSITE" id="PS50022">
    <property type="entry name" value="FA58C_3"/>
    <property type="match status" value="1"/>
</dbReference>
<reference evidence="1 2" key="1">
    <citation type="submission" date="2020-01" db="EMBL/GenBank/DDBJ databases">
        <title>Aspergillus terreus IFO 6365 whole genome shotgun sequence.</title>
        <authorList>
            <person name="Kanamasa S."/>
            <person name="Takahashi H."/>
        </authorList>
    </citation>
    <scope>NUCLEOTIDE SEQUENCE [LARGE SCALE GENOMIC DNA]</scope>
    <source>
        <strain evidence="1 2">IFO 6365</strain>
    </source>
</reference>
<dbReference type="AlphaFoldDB" id="A0A5M3YTK3"/>
<dbReference type="Pfam" id="PF22422">
    <property type="entry name" value="MGH1-like_GH"/>
    <property type="match status" value="1"/>
</dbReference>
<dbReference type="GO" id="GO:0016798">
    <property type="term" value="F:hydrolase activity, acting on glycosyl bonds"/>
    <property type="evidence" value="ECO:0007669"/>
    <property type="project" value="UniProtKB-KW"/>
</dbReference>
<protein>
    <submittedName>
        <fullName evidence="1">Six-hairpin glycosidase</fullName>
    </submittedName>
</protein>
<dbReference type="Proteomes" id="UP000452235">
    <property type="component" value="Unassembled WGS sequence"/>
</dbReference>
<sequence length="417" mass="46858">MHFIDRYQVNNENVTYWDFIRGRELVGYVPWAHDLPDDTEEYAAAWAHILDPEKLAGPHGLRTVEPSYQYYMHQYRYEGPNPECQWNGPAWPYQTTQALTAMANLLDHYPVSAATGVVTKADYTRLLQQYAKLHYNPERGGILDLEEDYYPDTGYPIVGLTRSPHYFHSGFIDLVLSGFVGIRPRDDNILEVNPLADPASISYFRAERILYHGHDIAVQWDSSGERYGTRGLIVEVDGKKVASSPKLKRLTVKISKRSPPALNRPIALSIQQGVNTEYPSVSVSVNNADSNAVHATIDGRVWFFPESDVANGWDSPPGNGTEVWYQIDFGTGVQTGRAEIAFFANSTQGFAVPMHYRIETNGSGLWAEVSRMDAPRAVSNGITHVSWDPVKTSQIRLVLSPLQGQKVRLVELKVFAE</sequence>
<proteinExistence type="predicted"/>
<evidence type="ECO:0000313" key="2">
    <source>
        <dbReference type="Proteomes" id="UP000452235"/>
    </source>
</evidence>
<dbReference type="Gene3D" id="1.50.10.10">
    <property type="match status" value="1"/>
</dbReference>
<dbReference type="GO" id="GO:0005975">
    <property type="term" value="P:carbohydrate metabolic process"/>
    <property type="evidence" value="ECO:0007669"/>
    <property type="project" value="InterPro"/>
</dbReference>
<comment type="caution">
    <text evidence="1">The sequence shown here is derived from an EMBL/GenBank/DDBJ whole genome shotgun (WGS) entry which is preliminary data.</text>
</comment>
<dbReference type="InterPro" id="IPR000421">
    <property type="entry name" value="FA58C"/>
</dbReference>
<dbReference type="InterPro" id="IPR012341">
    <property type="entry name" value="6hp_glycosidase-like_sf"/>
</dbReference>
<dbReference type="SUPFAM" id="SSF48208">
    <property type="entry name" value="Six-hairpin glycosidases"/>
    <property type="match status" value="1"/>
</dbReference>
<evidence type="ECO:0000313" key="1">
    <source>
        <dbReference type="EMBL" id="GFF15243.1"/>
    </source>
</evidence>
<keyword evidence="1" id="KW-0378">Hydrolase</keyword>
<accession>A0A5M3YTK3</accession>
<dbReference type="InterPro" id="IPR008928">
    <property type="entry name" value="6-hairpin_glycosidase_sf"/>
</dbReference>
<keyword evidence="2" id="KW-1185">Reference proteome</keyword>
<dbReference type="OrthoDB" id="5382128at2759"/>
<gene>
    <name evidence="1" type="ORF">ATEIFO6365_0004036200</name>
</gene>
<dbReference type="EMBL" id="BLJY01000004">
    <property type="protein sequence ID" value="GFF15243.1"/>
    <property type="molecule type" value="Genomic_DNA"/>
</dbReference>
<dbReference type="Gene3D" id="2.60.120.260">
    <property type="entry name" value="Galactose-binding domain-like"/>
    <property type="match status" value="1"/>
</dbReference>
<dbReference type="InterPro" id="IPR054491">
    <property type="entry name" value="MGH1-like_GH"/>
</dbReference>
<organism evidence="1 2">
    <name type="scientific">Aspergillus terreus</name>
    <dbReference type="NCBI Taxonomy" id="33178"/>
    <lineage>
        <taxon>Eukaryota</taxon>
        <taxon>Fungi</taxon>
        <taxon>Dikarya</taxon>
        <taxon>Ascomycota</taxon>
        <taxon>Pezizomycotina</taxon>
        <taxon>Eurotiomycetes</taxon>
        <taxon>Eurotiomycetidae</taxon>
        <taxon>Eurotiales</taxon>
        <taxon>Aspergillaceae</taxon>
        <taxon>Aspergillus</taxon>
        <taxon>Aspergillus subgen. Circumdati</taxon>
    </lineage>
</organism>